<evidence type="ECO:0000259" key="3">
    <source>
        <dbReference type="Pfam" id="PF01370"/>
    </source>
</evidence>
<gene>
    <name evidence="4" type="primary">strE</name>
    <name evidence="4" type="ORF">GJW-30_1_04050</name>
</gene>
<protein>
    <submittedName>
        <fullName evidence="4">dTDP-glucose 4,6-dehydratase</fullName>
        <ecNumber evidence="4">4.2.1.46</ecNumber>
    </submittedName>
</protein>
<evidence type="ECO:0000313" key="4">
    <source>
        <dbReference type="EMBL" id="BAT61493.1"/>
    </source>
</evidence>
<evidence type="ECO:0000256" key="2">
    <source>
        <dbReference type="ARBA" id="ARBA00007637"/>
    </source>
</evidence>
<dbReference type="InterPro" id="IPR036291">
    <property type="entry name" value="NAD(P)-bd_dom_sf"/>
</dbReference>
<dbReference type="EMBL" id="AP014946">
    <property type="protein sequence ID" value="BAT61493.1"/>
    <property type="molecule type" value="Genomic_DNA"/>
</dbReference>
<sequence>MKTRPERALVTGAAGFVGTRLCERLTDQGWIVAKLLRRRPTSASVIDPATTWIDGEDALSERLAAFAPHVIFNLAGFSQVAEARTNPTATFEANVAFVWRLLAAAQTLPQKSVIVQASSVVVYDPLGHGPMSEDEAVRPHGVYAASKASAEIILRSFELPTAVARLGNIYGPGDRNTARLIPHLVAQFSAGQNAFLREGGAQRSYLHVEDAVEALCALAEHAGKAGIHCETFNVAGLRPYSNRQIAEIARDVSGRPDLKINVETETASAARPISIERISKQVGWAPRIELRDGLRSLFNEGVALCA</sequence>
<dbReference type="Pfam" id="PF01370">
    <property type="entry name" value="Epimerase"/>
    <property type="match status" value="1"/>
</dbReference>
<evidence type="ECO:0000256" key="1">
    <source>
        <dbReference type="ARBA" id="ARBA00005125"/>
    </source>
</evidence>
<comment type="pathway">
    <text evidence="1">Bacterial outer membrane biogenesis; LPS O-antigen biosynthesis.</text>
</comment>
<keyword evidence="5" id="KW-1185">Reference proteome</keyword>
<dbReference type="Proteomes" id="UP000236884">
    <property type="component" value="Chromosome"/>
</dbReference>
<evidence type="ECO:0000313" key="5">
    <source>
        <dbReference type="Proteomes" id="UP000236884"/>
    </source>
</evidence>
<name>A0A0S3PZY5_9BRAD</name>
<dbReference type="GO" id="GO:0008460">
    <property type="term" value="F:dTDP-glucose 4,6-dehydratase activity"/>
    <property type="evidence" value="ECO:0007669"/>
    <property type="project" value="UniProtKB-EC"/>
</dbReference>
<dbReference type="EC" id="4.2.1.46" evidence="4"/>
<keyword evidence="4" id="KW-0456">Lyase</keyword>
<dbReference type="AlphaFoldDB" id="A0A0S3PZY5"/>
<dbReference type="InterPro" id="IPR001509">
    <property type="entry name" value="Epimerase_deHydtase"/>
</dbReference>
<dbReference type="PANTHER" id="PTHR43000">
    <property type="entry name" value="DTDP-D-GLUCOSE 4,6-DEHYDRATASE-RELATED"/>
    <property type="match status" value="1"/>
</dbReference>
<dbReference type="KEGG" id="vgo:GJW-30_1_04050"/>
<reference evidence="4 5" key="1">
    <citation type="submission" date="2015-08" db="EMBL/GenBank/DDBJ databases">
        <title>Investigation of the bacterial diversity of lava forest soil.</title>
        <authorList>
            <person name="Lee J.S."/>
        </authorList>
    </citation>
    <scope>NUCLEOTIDE SEQUENCE [LARGE SCALE GENOMIC DNA]</scope>
    <source>
        <strain evidence="4 5">GJW-30</strain>
    </source>
</reference>
<accession>A0A0S3PZY5</accession>
<dbReference type="RefSeq" id="WP_157746802.1">
    <property type="nucleotide sequence ID" value="NZ_AP014946.1"/>
</dbReference>
<proteinExistence type="inferred from homology"/>
<organism evidence="4 5">
    <name type="scientific">Variibacter gotjawalensis</name>
    <dbReference type="NCBI Taxonomy" id="1333996"/>
    <lineage>
        <taxon>Bacteria</taxon>
        <taxon>Pseudomonadati</taxon>
        <taxon>Pseudomonadota</taxon>
        <taxon>Alphaproteobacteria</taxon>
        <taxon>Hyphomicrobiales</taxon>
        <taxon>Nitrobacteraceae</taxon>
        <taxon>Variibacter</taxon>
    </lineage>
</organism>
<dbReference type="Gene3D" id="3.40.50.720">
    <property type="entry name" value="NAD(P)-binding Rossmann-like Domain"/>
    <property type="match status" value="1"/>
</dbReference>
<feature type="domain" description="NAD-dependent epimerase/dehydratase" evidence="3">
    <location>
        <begin position="8"/>
        <end position="234"/>
    </location>
</feature>
<dbReference type="SUPFAM" id="SSF51735">
    <property type="entry name" value="NAD(P)-binding Rossmann-fold domains"/>
    <property type="match status" value="1"/>
</dbReference>
<comment type="similarity">
    <text evidence="2">Belongs to the NAD(P)-dependent epimerase/dehydratase family.</text>
</comment>